<reference evidence="3" key="1">
    <citation type="submission" date="2020-11" db="EMBL/GenBank/DDBJ databases">
        <authorList>
            <person name="Tran Van P."/>
        </authorList>
    </citation>
    <scope>NUCLEOTIDE SEQUENCE</scope>
</reference>
<sequence>MHAQKREKPPKPQRENPIYEEIENDEEKGNAPLRMSNVNSNFREDSYLQCFTLIVGGKRWTIRANPVYFKEFHFDPRPRPIVLINTQYLYSVGIETSNFRSLTFSEKDKYFTLPPPHPNLTLLSRPHVKEKVQKSPYLVPEKTFHVLRSVPGSNLGSPVKTCYGEVHYLQPLDSLVTDSLLELTSAQGVYSEPEKVPETELVVPEEVLAEFYQNLTRENPLIQSSWNKEQQAPVLREWYDRVILTLRRLGSSLGEDRLSLVRGNSAMASSGSSGGGISSNRYSFTSLGVGHAYQRMEDGSVTSQDRGVFNALKDVYQSETSTSSGSWSVLSLPYVLEGEGGVGGMSNAADELWEKYYGHTESKSEWPNPFTIPTAFYPKYPAPPRSATPKPGWNGTPDFTLDAPLQEKEVNKNWRCFRRFLIFLFAVAAFLALVVAISLYYTRGKHVFGPI</sequence>
<proteinExistence type="predicted"/>
<evidence type="ECO:0000313" key="4">
    <source>
        <dbReference type="Proteomes" id="UP000677054"/>
    </source>
</evidence>
<keyword evidence="4" id="KW-1185">Reference proteome</keyword>
<keyword evidence="2" id="KW-0812">Transmembrane</keyword>
<feature type="compositionally biased region" description="Basic and acidic residues" evidence="1">
    <location>
        <begin position="1"/>
        <end position="14"/>
    </location>
</feature>
<accession>A0A7R9AF17</accession>
<keyword evidence="2" id="KW-1133">Transmembrane helix</keyword>
<evidence type="ECO:0000256" key="2">
    <source>
        <dbReference type="SAM" id="Phobius"/>
    </source>
</evidence>
<name>A0A7R9AF17_9CRUS</name>
<dbReference type="AlphaFoldDB" id="A0A7R9AF17"/>
<dbReference type="EMBL" id="LR904210">
    <property type="protein sequence ID" value="CAD7252665.1"/>
    <property type="molecule type" value="Genomic_DNA"/>
</dbReference>
<keyword evidence="2" id="KW-0472">Membrane</keyword>
<protein>
    <submittedName>
        <fullName evidence="3">Uncharacterized protein</fullName>
    </submittedName>
</protein>
<organism evidence="3">
    <name type="scientific">Darwinula stevensoni</name>
    <dbReference type="NCBI Taxonomy" id="69355"/>
    <lineage>
        <taxon>Eukaryota</taxon>
        <taxon>Metazoa</taxon>
        <taxon>Ecdysozoa</taxon>
        <taxon>Arthropoda</taxon>
        <taxon>Crustacea</taxon>
        <taxon>Oligostraca</taxon>
        <taxon>Ostracoda</taxon>
        <taxon>Podocopa</taxon>
        <taxon>Podocopida</taxon>
        <taxon>Darwinulocopina</taxon>
        <taxon>Darwinuloidea</taxon>
        <taxon>Darwinulidae</taxon>
        <taxon>Darwinula</taxon>
    </lineage>
</organism>
<feature type="region of interest" description="Disordered" evidence="1">
    <location>
        <begin position="1"/>
        <end position="31"/>
    </location>
</feature>
<dbReference type="Proteomes" id="UP000677054">
    <property type="component" value="Unassembled WGS sequence"/>
</dbReference>
<evidence type="ECO:0000256" key="1">
    <source>
        <dbReference type="SAM" id="MobiDB-lite"/>
    </source>
</evidence>
<gene>
    <name evidence="3" type="ORF">DSTB1V02_LOCUS12421</name>
</gene>
<evidence type="ECO:0000313" key="3">
    <source>
        <dbReference type="EMBL" id="CAD7252665.1"/>
    </source>
</evidence>
<feature type="transmembrane region" description="Helical" evidence="2">
    <location>
        <begin position="420"/>
        <end position="441"/>
    </location>
</feature>
<dbReference type="EMBL" id="CAJPEV010004693">
    <property type="protein sequence ID" value="CAG0902172.1"/>
    <property type="molecule type" value="Genomic_DNA"/>
</dbReference>